<comment type="similarity">
    <text evidence="2">Belongs to the krueppel C2H2-type zinc-finger protein family.</text>
</comment>
<comment type="caution">
    <text evidence="13">The sequence shown here is derived from an EMBL/GenBank/DDBJ whole genome shotgun (WGS) entry which is preliminary data.</text>
</comment>
<keyword evidence="8" id="KW-0238">DNA-binding</keyword>
<evidence type="ECO:0000259" key="12">
    <source>
        <dbReference type="PROSITE" id="PS50157"/>
    </source>
</evidence>
<dbReference type="Gene3D" id="3.30.160.60">
    <property type="entry name" value="Classic Zinc Finger"/>
    <property type="match status" value="5"/>
</dbReference>
<reference evidence="13" key="1">
    <citation type="submission" date="2021-02" db="EMBL/GenBank/DDBJ databases">
        <authorList>
            <person name="Nowell W R."/>
        </authorList>
    </citation>
    <scope>NUCLEOTIDE SEQUENCE</scope>
</reference>
<gene>
    <name evidence="13" type="ORF">XAT740_LOCUS57534</name>
</gene>
<keyword evidence="5 11" id="KW-0863">Zinc-finger</keyword>
<dbReference type="PROSITE" id="PS00028">
    <property type="entry name" value="ZINC_FINGER_C2H2_1"/>
    <property type="match status" value="5"/>
</dbReference>
<comment type="subcellular location">
    <subcellularLocation>
        <location evidence="1">Nucleus</location>
    </subcellularLocation>
</comment>
<feature type="domain" description="C2H2-type" evidence="12">
    <location>
        <begin position="257"/>
        <end position="284"/>
    </location>
</feature>
<dbReference type="PANTHER" id="PTHR23235:SF176">
    <property type="entry name" value="C2H2-TYPE DOMAIN-CONTAINING PROTEIN"/>
    <property type="match status" value="1"/>
</dbReference>
<dbReference type="InterPro" id="IPR013087">
    <property type="entry name" value="Znf_C2H2_type"/>
</dbReference>
<evidence type="ECO:0000256" key="5">
    <source>
        <dbReference type="ARBA" id="ARBA00022771"/>
    </source>
</evidence>
<organism evidence="13 14">
    <name type="scientific">Adineta ricciae</name>
    <name type="common">Rotifer</name>
    <dbReference type="NCBI Taxonomy" id="249248"/>
    <lineage>
        <taxon>Eukaryota</taxon>
        <taxon>Metazoa</taxon>
        <taxon>Spiralia</taxon>
        <taxon>Gnathifera</taxon>
        <taxon>Rotifera</taxon>
        <taxon>Eurotatoria</taxon>
        <taxon>Bdelloidea</taxon>
        <taxon>Adinetida</taxon>
        <taxon>Adinetidae</taxon>
        <taxon>Adineta</taxon>
    </lineage>
</organism>
<dbReference type="EMBL" id="CAJNOR010011931">
    <property type="protein sequence ID" value="CAF1664613.1"/>
    <property type="molecule type" value="Genomic_DNA"/>
</dbReference>
<evidence type="ECO:0000256" key="4">
    <source>
        <dbReference type="ARBA" id="ARBA00022737"/>
    </source>
</evidence>
<dbReference type="PANTHER" id="PTHR23235">
    <property type="entry name" value="KRUEPPEL-LIKE TRANSCRIPTION FACTOR"/>
    <property type="match status" value="1"/>
</dbReference>
<evidence type="ECO:0000256" key="11">
    <source>
        <dbReference type="PROSITE-ProRule" id="PRU00042"/>
    </source>
</evidence>
<keyword evidence="14" id="KW-1185">Reference proteome</keyword>
<dbReference type="FunFam" id="3.30.160.60:FF:001485">
    <property type="entry name" value="Krueppel-related zinc finger protein"/>
    <property type="match status" value="1"/>
</dbReference>
<dbReference type="PROSITE" id="PS50157">
    <property type="entry name" value="ZINC_FINGER_C2H2_2"/>
    <property type="match status" value="5"/>
</dbReference>
<evidence type="ECO:0000313" key="13">
    <source>
        <dbReference type="EMBL" id="CAF1664613.1"/>
    </source>
</evidence>
<evidence type="ECO:0000256" key="8">
    <source>
        <dbReference type="ARBA" id="ARBA00023125"/>
    </source>
</evidence>
<protein>
    <recommendedName>
        <fullName evidence="12">C2H2-type domain-containing protein</fullName>
    </recommendedName>
</protein>
<dbReference type="SUPFAM" id="SSF57667">
    <property type="entry name" value="beta-beta-alpha zinc fingers"/>
    <property type="match status" value="3"/>
</dbReference>
<keyword evidence="3" id="KW-0479">Metal-binding</keyword>
<evidence type="ECO:0000256" key="9">
    <source>
        <dbReference type="ARBA" id="ARBA00023163"/>
    </source>
</evidence>
<feature type="domain" description="C2H2-type" evidence="12">
    <location>
        <begin position="369"/>
        <end position="396"/>
    </location>
</feature>
<feature type="domain" description="C2H2-type" evidence="12">
    <location>
        <begin position="285"/>
        <end position="312"/>
    </location>
</feature>
<dbReference type="FunFam" id="3.30.160.60:FF:003288">
    <property type="entry name" value="Uncharacterized protein"/>
    <property type="match status" value="1"/>
</dbReference>
<evidence type="ECO:0000256" key="1">
    <source>
        <dbReference type="ARBA" id="ARBA00004123"/>
    </source>
</evidence>
<keyword evidence="4" id="KW-0677">Repeat</keyword>
<dbReference type="Pfam" id="PF00096">
    <property type="entry name" value="zf-C2H2"/>
    <property type="match status" value="5"/>
</dbReference>
<dbReference type="FunFam" id="3.30.160.60:FF:000096">
    <property type="entry name" value="Zinc finger and BTB domain-containing protein 18 isoform 1"/>
    <property type="match status" value="1"/>
</dbReference>
<name>A0A816FRE9_ADIRI</name>
<proteinExistence type="inferred from homology"/>
<evidence type="ECO:0000256" key="6">
    <source>
        <dbReference type="ARBA" id="ARBA00022833"/>
    </source>
</evidence>
<evidence type="ECO:0000256" key="2">
    <source>
        <dbReference type="ARBA" id="ARBA00006991"/>
    </source>
</evidence>
<dbReference type="FunFam" id="3.30.160.60:FF:001443">
    <property type="entry name" value="Zinc finger protein 668"/>
    <property type="match status" value="1"/>
</dbReference>
<dbReference type="Proteomes" id="UP000663828">
    <property type="component" value="Unassembled WGS sequence"/>
</dbReference>
<keyword evidence="10" id="KW-0539">Nucleus</keyword>
<dbReference type="InterPro" id="IPR036236">
    <property type="entry name" value="Znf_C2H2_sf"/>
</dbReference>
<dbReference type="SMART" id="SM00355">
    <property type="entry name" value="ZnF_C2H2"/>
    <property type="match status" value="5"/>
</dbReference>
<evidence type="ECO:0000313" key="14">
    <source>
        <dbReference type="Proteomes" id="UP000663828"/>
    </source>
</evidence>
<dbReference type="GO" id="GO:0008270">
    <property type="term" value="F:zinc ion binding"/>
    <property type="evidence" value="ECO:0007669"/>
    <property type="project" value="UniProtKB-KW"/>
</dbReference>
<sequence>MTAVNRIGMDSTPVDVSSPFWRAADTSSFDGSFISPWHDRQHSHEYTPFRFPDPHHHYDPTSAYYSDAATAAAAIDSYTSSTTSYSPYMVHHHSPSAANTTAISTTANSSSSVKPETSTAAALQSAFGLSTPMNVNVSMNFNSHSVQYAPGYGSNMNPSASFSATPYDPFYASSTASHYPFTNHSPELKSSRSSDPVTTKQAMFLSAAAANYDYKDLSKLCDFFPGSTPINPNEKRTHWSAQKSSSLHPKNNEGRINRCRICGKIYARPSTLKTHLRTHSGEKPYKCDKCSKAFTQAANLTAHLRTHSGEKPFSCDVCGRKFSQSSSVTTHMRTHSGERPYQCKYCRKAFSDSSTLTKHMRVHSGEKPYECSLCRLRFSQSGNLNRHMRIHMNGGSHHTK</sequence>
<dbReference type="AlphaFoldDB" id="A0A816FRE9"/>
<keyword evidence="9" id="KW-0804">Transcription</keyword>
<evidence type="ECO:0000256" key="3">
    <source>
        <dbReference type="ARBA" id="ARBA00022723"/>
    </source>
</evidence>
<feature type="domain" description="C2H2-type" evidence="12">
    <location>
        <begin position="341"/>
        <end position="368"/>
    </location>
</feature>
<keyword evidence="7" id="KW-0805">Transcription regulation</keyword>
<keyword evidence="6" id="KW-0862">Zinc</keyword>
<dbReference type="GO" id="GO:0000981">
    <property type="term" value="F:DNA-binding transcription factor activity, RNA polymerase II-specific"/>
    <property type="evidence" value="ECO:0007669"/>
    <property type="project" value="TreeGrafter"/>
</dbReference>
<dbReference type="FunFam" id="3.30.160.60:FF:000325">
    <property type="entry name" value="ZFP90 zinc finger protein"/>
    <property type="match status" value="1"/>
</dbReference>
<dbReference type="GO" id="GO:0000978">
    <property type="term" value="F:RNA polymerase II cis-regulatory region sequence-specific DNA binding"/>
    <property type="evidence" value="ECO:0007669"/>
    <property type="project" value="TreeGrafter"/>
</dbReference>
<accession>A0A816FRE9</accession>
<dbReference type="GO" id="GO:0005634">
    <property type="term" value="C:nucleus"/>
    <property type="evidence" value="ECO:0007669"/>
    <property type="project" value="UniProtKB-SubCell"/>
</dbReference>
<evidence type="ECO:0000256" key="10">
    <source>
        <dbReference type="ARBA" id="ARBA00023242"/>
    </source>
</evidence>
<evidence type="ECO:0000256" key="7">
    <source>
        <dbReference type="ARBA" id="ARBA00023015"/>
    </source>
</evidence>
<feature type="domain" description="C2H2-type" evidence="12">
    <location>
        <begin position="313"/>
        <end position="340"/>
    </location>
</feature>